<protein>
    <submittedName>
        <fullName evidence="3">SRPBCC domain-containing protein</fullName>
    </submittedName>
</protein>
<comment type="similarity">
    <text evidence="1">Belongs to the AHA1 family.</text>
</comment>
<name>A0A9X3TUL6_9BACL</name>
<sequence>MNQTTVTVEGRNLIISRTFQAPRELVFQAWTDPHHLPQWWGPPMAIITVLE</sequence>
<dbReference type="SUPFAM" id="SSF55961">
    <property type="entry name" value="Bet v1-like"/>
    <property type="match status" value="1"/>
</dbReference>
<dbReference type="AlphaFoldDB" id="A0A9X3TUL6"/>
<feature type="domain" description="Activator of Hsp90 ATPase homologue 1/2-like C-terminal" evidence="2">
    <location>
        <begin position="20"/>
        <end position="44"/>
    </location>
</feature>
<keyword evidence="4" id="KW-1185">Reference proteome</keyword>
<dbReference type="EMBL" id="JAPYYP010000049">
    <property type="protein sequence ID" value="MDA5110891.1"/>
    <property type="molecule type" value="Genomic_DNA"/>
</dbReference>
<organism evidence="3 4">
    <name type="scientific">Brevibacillus thermoruber</name>
    <dbReference type="NCBI Taxonomy" id="33942"/>
    <lineage>
        <taxon>Bacteria</taxon>
        <taxon>Bacillati</taxon>
        <taxon>Bacillota</taxon>
        <taxon>Bacilli</taxon>
        <taxon>Bacillales</taxon>
        <taxon>Paenibacillaceae</taxon>
        <taxon>Brevibacillus</taxon>
    </lineage>
</organism>
<dbReference type="Gene3D" id="3.30.530.20">
    <property type="match status" value="1"/>
</dbReference>
<dbReference type="InterPro" id="IPR023393">
    <property type="entry name" value="START-like_dom_sf"/>
</dbReference>
<dbReference type="InterPro" id="IPR013538">
    <property type="entry name" value="ASHA1/2-like_C"/>
</dbReference>
<gene>
    <name evidence="3" type="ORF">O3V59_21360</name>
</gene>
<accession>A0A9X3TUL6</accession>
<dbReference type="Proteomes" id="UP001151071">
    <property type="component" value="Unassembled WGS sequence"/>
</dbReference>
<comment type="caution">
    <text evidence="3">The sequence shown here is derived from an EMBL/GenBank/DDBJ whole genome shotgun (WGS) entry which is preliminary data.</text>
</comment>
<evidence type="ECO:0000256" key="1">
    <source>
        <dbReference type="ARBA" id="ARBA00006817"/>
    </source>
</evidence>
<proteinExistence type="inferred from homology"/>
<dbReference type="Pfam" id="PF08327">
    <property type="entry name" value="AHSA1"/>
    <property type="match status" value="1"/>
</dbReference>
<evidence type="ECO:0000259" key="2">
    <source>
        <dbReference type="Pfam" id="PF08327"/>
    </source>
</evidence>
<dbReference type="RefSeq" id="WP_271140992.1">
    <property type="nucleotide sequence ID" value="NZ_JAPYYP010000049.1"/>
</dbReference>
<reference evidence="3" key="1">
    <citation type="submission" date="2022-12" db="EMBL/GenBank/DDBJ databases">
        <title>Draft genome sequence of the thermophilic strain Brevibacillus thermoruber HT42, isolated from Los Humeros, Puebla, Mexico, with biotechnological potential.</title>
        <authorList>
            <person name="Lara Sanchez J."/>
            <person name="Solis Palacios R."/>
            <person name="Bustos Baena A.S."/>
            <person name="Ruz Baez A.E."/>
            <person name="Espinosa Luna G."/>
            <person name="Oliart Ros R.M."/>
        </authorList>
    </citation>
    <scope>NUCLEOTIDE SEQUENCE</scope>
    <source>
        <strain evidence="3">HT42</strain>
    </source>
</reference>
<evidence type="ECO:0000313" key="4">
    <source>
        <dbReference type="Proteomes" id="UP001151071"/>
    </source>
</evidence>
<evidence type="ECO:0000313" key="3">
    <source>
        <dbReference type="EMBL" id="MDA5110891.1"/>
    </source>
</evidence>